<dbReference type="GO" id="GO:0007586">
    <property type="term" value="P:digestion"/>
    <property type="evidence" value="ECO:0007669"/>
    <property type="project" value="InterPro"/>
</dbReference>
<name>A0AAZ3S860_ONCTS</name>
<dbReference type="Pfam" id="PF00918">
    <property type="entry name" value="Gastrin"/>
    <property type="match status" value="1"/>
</dbReference>
<evidence type="ECO:0000259" key="4">
    <source>
        <dbReference type="Pfam" id="PF00918"/>
    </source>
</evidence>
<dbReference type="InterPro" id="IPR001651">
    <property type="entry name" value="Gastrin/CCK"/>
</dbReference>
<dbReference type="PANTHER" id="PTHR10786">
    <property type="entry name" value="CHOLECYSTOKININ"/>
    <property type="match status" value="1"/>
</dbReference>
<keyword evidence="1" id="KW-0765">Sulfation</keyword>
<dbReference type="Proteomes" id="UP000694402">
    <property type="component" value="Unassembled WGS sequence"/>
</dbReference>
<proteinExistence type="predicted"/>
<dbReference type="Ensembl" id="ENSOTST00005113823.1">
    <property type="protein sequence ID" value="ENSOTSP00005149268.1"/>
    <property type="gene ID" value="ENSOTSG00005067942.1"/>
</dbReference>
<evidence type="ECO:0000256" key="3">
    <source>
        <dbReference type="SAM" id="Phobius"/>
    </source>
</evidence>
<gene>
    <name evidence="5" type="primary">LOC112245776</name>
</gene>
<evidence type="ECO:0000256" key="1">
    <source>
        <dbReference type="ARBA" id="ARBA00022641"/>
    </source>
</evidence>
<keyword evidence="2" id="KW-0027">Amidation</keyword>
<dbReference type="GO" id="GO:0030424">
    <property type="term" value="C:axon"/>
    <property type="evidence" value="ECO:0007669"/>
    <property type="project" value="TreeGrafter"/>
</dbReference>
<dbReference type="GeneTree" id="ENSGT00990000205417"/>
<dbReference type="GO" id="GO:0005184">
    <property type="term" value="F:neuropeptide hormone activity"/>
    <property type="evidence" value="ECO:0007669"/>
    <property type="project" value="InterPro"/>
</dbReference>
<accession>A0AAZ3S860</accession>
<evidence type="ECO:0000313" key="5">
    <source>
        <dbReference type="Ensembl" id="ENSOTSP00005149268.1"/>
    </source>
</evidence>
<keyword evidence="3" id="KW-0472">Membrane</keyword>
<organism evidence="5 6">
    <name type="scientific">Oncorhynchus tshawytscha</name>
    <name type="common">Chinook salmon</name>
    <name type="synonym">Salmo tshawytscha</name>
    <dbReference type="NCBI Taxonomy" id="74940"/>
    <lineage>
        <taxon>Eukaryota</taxon>
        <taxon>Metazoa</taxon>
        <taxon>Chordata</taxon>
        <taxon>Craniata</taxon>
        <taxon>Vertebrata</taxon>
        <taxon>Euteleostomi</taxon>
        <taxon>Actinopterygii</taxon>
        <taxon>Neopterygii</taxon>
        <taxon>Teleostei</taxon>
        <taxon>Protacanthopterygii</taxon>
        <taxon>Salmoniformes</taxon>
        <taxon>Salmonidae</taxon>
        <taxon>Salmoninae</taxon>
        <taxon>Oncorhynchus</taxon>
    </lineage>
</organism>
<dbReference type="GO" id="GO:0005615">
    <property type="term" value="C:extracellular space"/>
    <property type="evidence" value="ECO:0007669"/>
    <property type="project" value="TreeGrafter"/>
</dbReference>
<reference evidence="5" key="2">
    <citation type="submission" date="2025-08" db="UniProtKB">
        <authorList>
            <consortium name="Ensembl"/>
        </authorList>
    </citation>
    <scope>IDENTIFICATION</scope>
</reference>
<keyword evidence="3" id="KW-0812">Transmembrane</keyword>
<sequence length="141" mass="15717">MQKKLFVFPTFNNLKLYCKKTLLLHPGMSMGGLLVCVLMAALVGVGLTSPVSKSDGNTKQGGILPQLLARREGVWNAAENVAKREQDTQMSMARMARTAHLSEDQREFMSKQIKQAISELINECPGRDYQGWVDFGRRSAE</sequence>
<dbReference type="InterPro" id="IPR015499">
    <property type="entry name" value="CCK-like"/>
</dbReference>
<protein>
    <recommendedName>
        <fullName evidence="4">Gastrin/cholecystokinin peptide hormone domain-containing protein</fullName>
    </recommendedName>
</protein>
<keyword evidence="3" id="KW-1133">Transmembrane helix</keyword>
<dbReference type="AlphaFoldDB" id="A0AAZ3S860"/>
<keyword evidence="6" id="KW-1185">Reference proteome</keyword>
<evidence type="ECO:0000313" key="6">
    <source>
        <dbReference type="Proteomes" id="UP000694402"/>
    </source>
</evidence>
<reference evidence="6" key="1">
    <citation type="journal article" date="2018" name="PLoS ONE">
        <title>Chinook salmon (Oncorhynchus tshawytscha) genome and transcriptome.</title>
        <authorList>
            <person name="Christensen K.A."/>
            <person name="Leong J.S."/>
            <person name="Sakhrani D."/>
            <person name="Biagi C.A."/>
            <person name="Minkley D.R."/>
            <person name="Withler R.E."/>
            <person name="Rondeau E.B."/>
            <person name="Koop B.F."/>
            <person name="Devlin R.H."/>
        </authorList>
    </citation>
    <scope>NUCLEOTIDE SEQUENCE [LARGE SCALE GENOMIC DNA]</scope>
</reference>
<evidence type="ECO:0000256" key="2">
    <source>
        <dbReference type="ARBA" id="ARBA00022815"/>
    </source>
</evidence>
<dbReference type="PANTHER" id="PTHR10786:SF0">
    <property type="entry name" value="CHOLECYSTOKININ"/>
    <property type="match status" value="1"/>
</dbReference>
<feature type="domain" description="Gastrin/cholecystokinin peptide hormone" evidence="4">
    <location>
        <begin position="32"/>
        <end position="141"/>
    </location>
</feature>
<reference evidence="5" key="3">
    <citation type="submission" date="2025-09" db="UniProtKB">
        <authorList>
            <consortium name="Ensembl"/>
        </authorList>
    </citation>
    <scope>IDENTIFICATION</scope>
</reference>
<feature type="transmembrane region" description="Helical" evidence="3">
    <location>
        <begin position="21"/>
        <end position="47"/>
    </location>
</feature>